<evidence type="ECO:0000313" key="3">
    <source>
        <dbReference type="EMBL" id="SFQ83464.1"/>
    </source>
</evidence>
<name>A0A1I6BRH0_HYMAR</name>
<keyword evidence="4" id="KW-1185">Reference proteome</keyword>
<dbReference type="Proteomes" id="UP000199029">
    <property type="component" value="Unassembled WGS sequence"/>
</dbReference>
<evidence type="ECO:0000256" key="1">
    <source>
        <dbReference type="SAM" id="SignalP"/>
    </source>
</evidence>
<dbReference type="AlphaFoldDB" id="A0A1I6BRH0"/>
<dbReference type="EMBL" id="FOXS01000011">
    <property type="protein sequence ID" value="SFQ83464.1"/>
    <property type="molecule type" value="Genomic_DNA"/>
</dbReference>
<proteinExistence type="predicted"/>
<evidence type="ECO:0000313" key="4">
    <source>
        <dbReference type="Proteomes" id="UP000199029"/>
    </source>
</evidence>
<reference evidence="4" key="1">
    <citation type="submission" date="2016-10" db="EMBL/GenBank/DDBJ databases">
        <authorList>
            <person name="Varghese N."/>
            <person name="Submissions S."/>
        </authorList>
    </citation>
    <scope>NUCLEOTIDE SEQUENCE [LARGE SCALE GENOMIC DNA]</scope>
    <source>
        <strain evidence="4">OR362-8,ATCC BAA-1266,JCM 13504</strain>
    </source>
</reference>
<dbReference type="OrthoDB" id="956965at2"/>
<accession>A0A1I6BRH0</accession>
<keyword evidence="1" id="KW-0732">Signal</keyword>
<organism evidence="3 4">
    <name type="scientific">Hymenobacter arizonensis</name>
    <name type="common">Siccationidurans arizonensis</name>
    <dbReference type="NCBI Taxonomy" id="1227077"/>
    <lineage>
        <taxon>Bacteria</taxon>
        <taxon>Pseudomonadati</taxon>
        <taxon>Bacteroidota</taxon>
        <taxon>Cytophagia</taxon>
        <taxon>Cytophagales</taxon>
        <taxon>Hymenobacteraceae</taxon>
        <taxon>Hymenobacter</taxon>
    </lineage>
</organism>
<dbReference type="InterPro" id="IPR057402">
    <property type="entry name" value="AIM3_BBC1_C"/>
</dbReference>
<protein>
    <recommendedName>
        <fullName evidence="2">BBC1/AIM3 cysteine proteinase-fold domain-containing protein</fullName>
    </recommendedName>
</protein>
<dbReference type="Pfam" id="PF25459">
    <property type="entry name" value="AIM3_BBC1_C"/>
    <property type="match status" value="1"/>
</dbReference>
<feature type="domain" description="BBC1/AIM3 cysteine proteinase-fold" evidence="2">
    <location>
        <begin position="31"/>
        <end position="160"/>
    </location>
</feature>
<evidence type="ECO:0000259" key="2">
    <source>
        <dbReference type="Pfam" id="PF25459"/>
    </source>
</evidence>
<gene>
    <name evidence="3" type="ORF">SAMN04515668_4972</name>
</gene>
<feature type="signal peptide" evidence="1">
    <location>
        <begin position="1"/>
        <end position="18"/>
    </location>
</feature>
<dbReference type="RefSeq" id="WP_092678998.1">
    <property type="nucleotide sequence ID" value="NZ_FOXS01000011.1"/>
</dbReference>
<sequence>MKPLLFTCCLALLGAAPARDVACPDVPALNQQVLAYVHAHLTQQVGRGECWDLPAAALRSTGATWDGRYRFGRPVDPRTACVFPGDVVQFEGVVVAYERGGRRYREEMGHHSAVVYQVTGPGAFVLAHQNVGPVGRKVGLSPLDLRDVQRGQLTIYRPVP</sequence>
<dbReference type="STRING" id="1227077.SAMN04515668_4972"/>
<feature type="chain" id="PRO_5011584478" description="BBC1/AIM3 cysteine proteinase-fold domain-containing protein" evidence="1">
    <location>
        <begin position="19"/>
        <end position="160"/>
    </location>
</feature>